<evidence type="ECO:0000313" key="3">
    <source>
        <dbReference type="Proteomes" id="UP000318437"/>
    </source>
</evidence>
<dbReference type="SUPFAM" id="SSF52540">
    <property type="entry name" value="P-loop containing nucleoside triphosphate hydrolases"/>
    <property type="match status" value="1"/>
</dbReference>
<dbReference type="Pfam" id="PF00685">
    <property type="entry name" value="Sulfotransfer_1"/>
    <property type="match status" value="1"/>
</dbReference>
<sequence length="190" mass="21177">MDNAIIVVSGLPRSGTSLLMQMLDRGGVGLVTDEQRLADEDNPKGYCEYEPVKRLQQDSSWLSDCQGKAVKVISQLLFSLPATENYAIILMQRDLEEVLDSQDKMLARQGRAGAAREILRKAFASHLQKLEQWLPAQKNLKVLRLDYAELVTDPLSAAMELNEFLGGHLDATAMSAAVDPQLYRNRRDSS</sequence>
<dbReference type="InterPro" id="IPR000863">
    <property type="entry name" value="Sulfotransferase_dom"/>
</dbReference>
<comment type="caution">
    <text evidence="2">The sequence shown here is derived from an EMBL/GenBank/DDBJ whole genome shotgun (WGS) entry which is preliminary data.</text>
</comment>
<accession>A0A5C6D6E1</accession>
<dbReference type="Proteomes" id="UP000318437">
    <property type="component" value="Unassembled WGS sequence"/>
</dbReference>
<dbReference type="AlphaFoldDB" id="A0A5C6D6E1"/>
<reference evidence="2 3" key="1">
    <citation type="submission" date="2019-02" db="EMBL/GenBank/DDBJ databases">
        <title>Deep-cultivation of Planctomycetes and their phenomic and genomic characterization uncovers novel biology.</title>
        <authorList>
            <person name="Wiegand S."/>
            <person name="Jogler M."/>
            <person name="Boedeker C."/>
            <person name="Pinto D."/>
            <person name="Vollmers J."/>
            <person name="Rivas-Marin E."/>
            <person name="Kohn T."/>
            <person name="Peeters S.H."/>
            <person name="Heuer A."/>
            <person name="Rast P."/>
            <person name="Oberbeckmann S."/>
            <person name="Bunk B."/>
            <person name="Jeske O."/>
            <person name="Meyerdierks A."/>
            <person name="Storesund J.E."/>
            <person name="Kallscheuer N."/>
            <person name="Luecker S."/>
            <person name="Lage O.M."/>
            <person name="Pohl T."/>
            <person name="Merkel B.J."/>
            <person name="Hornburger P."/>
            <person name="Mueller R.-W."/>
            <person name="Bruemmer F."/>
            <person name="Labrenz M."/>
            <person name="Spormann A.M."/>
            <person name="Op Den Camp H."/>
            <person name="Overmann J."/>
            <person name="Amann R."/>
            <person name="Jetten M.S.M."/>
            <person name="Mascher T."/>
            <person name="Medema M.H."/>
            <person name="Devos D.P."/>
            <person name="Kaster A.-K."/>
            <person name="Ovreas L."/>
            <person name="Rohde M."/>
            <person name="Galperin M.Y."/>
            <person name="Jogler C."/>
        </authorList>
    </citation>
    <scope>NUCLEOTIDE SEQUENCE [LARGE SCALE GENOMIC DNA]</scope>
    <source>
        <strain evidence="2 3">Pla144</strain>
    </source>
</reference>
<dbReference type="Gene3D" id="3.40.50.300">
    <property type="entry name" value="P-loop containing nucleotide triphosphate hydrolases"/>
    <property type="match status" value="1"/>
</dbReference>
<dbReference type="InterPro" id="IPR027417">
    <property type="entry name" value="P-loop_NTPase"/>
</dbReference>
<evidence type="ECO:0000313" key="2">
    <source>
        <dbReference type="EMBL" id="TWU30439.1"/>
    </source>
</evidence>
<proteinExistence type="predicted"/>
<keyword evidence="3" id="KW-1185">Reference proteome</keyword>
<protein>
    <submittedName>
        <fullName evidence="2">Sulfotransferase domain protein</fullName>
    </submittedName>
</protein>
<organism evidence="2 3">
    <name type="scientific">Bythopirellula polymerisocia</name>
    <dbReference type="NCBI Taxonomy" id="2528003"/>
    <lineage>
        <taxon>Bacteria</taxon>
        <taxon>Pseudomonadati</taxon>
        <taxon>Planctomycetota</taxon>
        <taxon>Planctomycetia</taxon>
        <taxon>Pirellulales</taxon>
        <taxon>Lacipirellulaceae</taxon>
        <taxon>Bythopirellula</taxon>
    </lineage>
</organism>
<name>A0A5C6D6E1_9BACT</name>
<keyword evidence="2" id="KW-0808">Transferase</keyword>
<dbReference type="RefSeq" id="WP_197530405.1">
    <property type="nucleotide sequence ID" value="NZ_SJPS01000001.1"/>
</dbReference>
<dbReference type="EMBL" id="SJPS01000001">
    <property type="protein sequence ID" value="TWU30439.1"/>
    <property type="molecule type" value="Genomic_DNA"/>
</dbReference>
<dbReference type="GO" id="GO:0008146">
    <property type="term" value="F:sulfotransferase activity"/>
    <property type="evidence" value="ECO:0007669"/>
    <property type="project" value="InterPro"/>
</dbReference>
<feature type="domain" description="Sulfotransferase" evidence="1">
    <location>
        <begin position="6"/>
        <end position="175"/>
    </location>
</feature>
<gene>
    <name evidence="2" type="ORF">Pla144_12250</name>
</gene>
<evidence type="ECO:0000259" key="1">
    <source>
        <dbReference type="Pfam" id="PF00685"/>
    </source>
</evidence>